<evidence type="ECO:0000313" key="1">
    <source>
        <dbReference type="EMBL" id="SVA13560.1"/>
    </source>
</evidence>
<protein>
    <submittedName>
        <fullName evidence="1">Uncharacterized protein</fullName>
    </submittedName>
</protein>
<proteinExistence type="predicted"/>
<dbReference type="EMBL" id="UINC01004334">
    <property type="protein sequence ID" value="SVA13560.1"/>
    <property type="molecule type" value="Genomic_DNA"/>
</dbReference>
<sequence length="88" mass="9697">MEPVALAYSLVIAGKVLDLTHMIHLYASGEDDTVLRLEVPVTQEVWKPGDLPDKVLERVIISKVAEQVVGVEEPGLVFLVELVSVARY</sequence>
<name>A0A381TBS5_9ZZZZ</name>
<reference evidence="1" key="1">
    <citation type="submission" date="2018-05" db="EMBL/GenBank/DDBJ databases">
        <authorList>
            <person name="Lanie J.A."/>
            <person name="Ng W.-L."/>
            <person name="Kazmierczak K.M."/>
            <person name="Andrzejewski T.M."/>
            <person name="Davidsen T.M."/>
            <person name="Wayne K.J."/>
            <person name="Tettelin H."/>
            <person name="Glass J.I."/>
            <person name="Rusch D."/>
            <person name="Podicherti R."/>
            <person name="Tsui H.-C.T."/>
            <person name="Winkler M.E."/>
        </authorList>
    </citation>
    <scope>NUCLEOTIDE SEQUENCE</scope>
</reference>
<gene>
    <name evidence="1" type="ORF">METZ01_LOCUS66414</name>
</gene>
<dbReference type="AlphaFoldDB" id="A0A381TBS5"/>
<organism evidence="1">
    <name type="scientific">marine metagenome</name>
    <dbReference type="NCBI Taxonomy" id="408172"/>
    <lineage>
        <taxon>unclassified sequences</taxon>
        <taxon>metagenomes</taxon>
        <taxon>ecological metagenomes</taxon>
    </lineage>
</organism>
<accession>A0A381TBS5</accession>